<dbReference type="InterPro" id="IPR051201">
    <property type="entry name" value="Chloro_Bact_Ser_Proteases"/>
</dbReference>
<dbReference type="Pfam" id="PF13365">
    <property type="entry name" value="Trypsin_2"/>
    <property type="match status" value="1"/>
</dbReference>
<proteinExistence type="inferred from homology"/>
<dbReference type="Pfam" id="PF13180">
    <property type="entry name" value="PDZ_2"/>
    <property type="match status" value="1"/>
</dbReference>
<evidence type="ECO:0000259" key="5">
    <source>
        <dbReference type="PROSITE" id="PS50106"/>
    </source>
</evidence>
<keyword evidence="7" id="KW-1185">Reference proteome</keyword>
<comment type="similarity">
    <text evidence="1">Belongs to the peptidase S1C family.</text>
</comment>
<dbReference type="GO" id="GO:0006508">
    <property type="term" value="P:proteolysis"/>
    <property type="evidence" value="ECO:0007669"/>
    <property type="project" value="UniProtKB-KW"/>
</dbReference>
<accession>A0A4Z1CRT4</accession>
<dbReference type="InterPro" id="IPR036034">
    <property type="entry name" value="PDZ_sf"/>
</dbReference>
<feature type="domain" description="PDZ" evidence="5">
    <location>
        <begin position="260"/>
        <end position="359"/>
    </location>
</feature>
<dbReference type="Proteomes" id="UP000297972">
    <property type="component" value="Unassembled WGS sequence"/>
</dbReference>
<dbReference type="GO" id="GO:0004252">
    <property type="term" value="F:serine-type endopeptidase activity"/>
    <property type="evidence" value="ECO:0007669"/>
    <property type="project" value="InterPro"/>
</dbReference>
<dbReference type="InterPro" id="IPR001478">
    <property type="entry name" value="PDZ"/>
</dbReference>
<name>A0A4Z1CRT4_9RHOB</name>
<evidence type="ECO:0000313" key="7">
    <source>
        <dbReference type="Proteomes" id="UP000297972"/>
    </source>
</evidence>
<comment type="caution">
    <text evidence="6">The sequence shown here is derived from an EMBL/GenBank/DDBJ whole genome shotgun (WGS) entry which is preliminary data.</text>
</comment>
<evidence type="ECO:0000256" key="2">
    <source>
        <dbReference type="ARBA" id="ARBA00022670"/>
    </source>
</evidence>
<dbReference type="PANTHER" id="PTHR43343:SF3">
    <property type="entry name" value="PROTEASE DO-LIKE 8, CHLOROPLASTIC"/>
    <property type="match status" value="1"/>
</dbReference>
<protein>
    <submittedName>
        <fullName evidence="6">PDZ domain-containing protein</fullName>
    </submittedName>
</protein>
<keyword evidence="3" id="KW-0378">Hydrolase</keyword>
<dbReference type="InterPro" id="IPR043504">
    <property type="entry name" value="Peptidase_S1_PA_chymotrypsin"/>
</dbReference>
<evidence type="ECO:0000256" key="1">
    <source>
        <dbReference type="ARBA" id="ARBA00010541"/>
    </source>
</evidence>
<dbReference type="FunFam" id="2.40.10.10:FF:000001">
    <property type="entry name" value="Periplasmic serine protease DegS"/>
    <property type="match status" value="1"/>
</dbReference>
<evidence type="ECO:0000313" key="6">
    <source>
        <dbReference type="EMBL" id="TGN67955.1"/>
    </source>
</evidence>
<dbReference type="AlphaFoldDB" id="A0A4Z1CRT4"/>
<keyword evidence="4" id="KW-0720">Serine protease</keyword>
<dbReference type="InterPro" id="IPR009003">
    <property type="entry name" value="Peptidase_S1_PA"/>
</dbReference>
<organism evidence="6 7">
    <name type="scientific">Paracoccus liaowanqingii</name>
    <dbReference type="NCBI Taxonomy" id="2560053"/>
    <lineage>
        <taxon>Bacteria</taxon>
        <taxon>Pseudomonadati</taxon>
        <taxon>Pseudomonadota</taxon>
        <taxon>Alphaproteobacteria</taxon>
        <taxon>Rhodobacterales</taxon>
        <taxon>Paracoccaceae</taxon>
        <taxon>Paracoccus</taxon>
    </lineage>
</organism>
<dbReference type="Gene3D" id="2.40.10.10">
    <property type="entry name" value="Trypsin-like serine proteases"/>
    <property type="match status" value="2"/>
</dbReference>
<dbReference type="SMART" id="SM00228">
    <property type="entry name" value="PDZ"/>
    <property type="match status" value="1"/>
</dbReference>
<reference evidence="6 7" key="1">
    <citation type="submission" date="2019-03" db="EMBL/GenBank/DDBJ databases">
        <authorList>
            <person name="Li J."/>
        </authorList>
    </citation>
    <scope>NUCLEOTIDE SEQUENCE [LARGE SCALE GENOMIC DNA]</scope>
    <source>
        <strain evidence="6 7">3058</strain>
    </source>
</reference>
<keyword evidence="2" id="KW-0645">Protease</keyword>
<evidence type="ECO:0000256" key="3">
    <source>
        <dbReference type="ARBA" id="ARBA00022801"/>
    </source>
</evidence>
<gene>
    <name evidence="6" type="ORF">E4L95_03200</name>
</gene>
<dbReference type="OrthoDB" id="7358927at2"/>
<evidence type="ECO:0000256" key="4">
    <source>
        <dbReference type="ARBA" id="ARBA00022825"/>
    </source>
</evidence>
<dbReference type="PANTHER" id="PTHR43343">
    <property type="entry name" value="PEPTIDASE S12"/>
    <property type="match status" value="1"/>
</dbReference>
<dbReference type="EMBL" id="SRPG01000017">
    <property type="protein sequence ID" value="TGN67955.1"/>
    <property type="molecule type" value="Genomic_DNA"/>
</dbReference>
<dbReference type="InterPro" id="IPR001940">
    <property type="entry name" value="Peptidase_S1C"/>
</dbReference>
<sequence>MKDGFLPRLVLVTLAAILVILVWRGIPLLEVALREPVGQPRVVVSRGDLAANEQTTIAIFEEAKDSVVSITTESRVVDFWTRNAYDVPRGSGSGFIWDAQGHVVTNNHVIEGATGALVRLADGRAYPARLVGAAPEHDLAVLRIEAEAEQPLPLAIGTSEDLQVGQSVFAIGNPFGLDWTLTTGIVSALDREIPGERGAMIRGLIQTDAAINPGNSGGALLDSAGQLIGVNTAIFSPSGSNAGIGFAVPVDTVNRVVPQLIATGRYAPPLLGVAHDPRGDALLTRAGMTGVMVLDVTPGSPADAAGLRPARITRDGRLSLGDVIVALDSVALKNSEDLRAALDTRRAGDAIELGVLRNDRKIEVMVTLAAGQ</sequence>
<dbReference type="Gene3D" id="2.30.42.10">
    <property type="match status" value="1"/>
</dbReference>
<dbReference type="SUPFAM" id="SSF50156">
    <property type="entry name" value="PDZ domain-like"/>
    <property type="match status" value="1"/>
</dbReference>
<dbReference type="PROSITE" id="PS50106">
    <property type="entry name" value="PDZ"/>
    <property type="match status" value="1"/>
</dbReference>
<dbReference type="PRINTS" id="PR00834">
    <property type="entry name" value="PROTEASES2C"/>
</dbReference>
<dbReference type="SUPFAM" id="SSF50494">
    <property type="entry name" value="Trypsin-like serine proteases"/>
    <property type="match status" value="1"/>
</dbReference>